<organism evidence="2 3">
    <name type="scientific">Acer saccharum</name>
    <name type="common">Sugar maple</name>
    <dbReference type="NCBI Taxonomy" id="4024"/>
    <lineage>
        <taxon>Eukaryota</taxon>
        <taxon>Viridiplantae</taxon>
        <taxon>Streptophyta</taxon>
        <taxon>Embryophyta</taxon>
        <taxon>Tracheophyta</taxon>
        <taxon>Spermatophyta</taxon>
        <taxon>Magnoliopsida</taxon>
        <taxon>eudicotyledons</taxon>
        <taxon>Gunneridae</taxon>
        <taxon>Pentapetalae</taxon>
        <taxon>rosids</taxon>
        <taxon>malvids</taxon>
        <taxon>Sapindales</taxon>
        <taxon>Sapindaceae</taxon>
        <taxon>Hippocastanoideae</taxon>
        <taxon>Acereae</taxon>
        <taxon>Acer</taxon>
    </lineage>
</organism>
<protein>
    <submittedName>
        <fullName evidence="2">Uncharacterized protein</fullName>
    </submittedName>
</protein>
<keyword evidence="3" id="KW-1185">Reference proteome</keyword>
<dbReference type="EMBL" id="JAUESC010000383">
    <property type="protein sequence ID" value="KAK0585263.1"/>
    <property type="molecule type" value="Genomic_DNA"/>
</dbReference>
<evidence type="ECO:0000313" key="2">
    <source>
        <dbReference type="EMBL" id="KAK0585263.1"/>
    </source>
</evidence>
<feature type="region of interest" description="Disordered" evidence="1">
    <location>
        <begin position="65"/>
        <end position="88"/>
    </location>
</feature>
<name>A0AA39S6E7_ACESA</name>
<reference evidence="2" key="1">
    <citation type="journal article" date="2022" name="Plant J.">
        <title>Strategies of tolerance reflected in two North American maple genomes.</title>
        <authorList>
            <person name="McEvoy S.L."/>
            <person name="Sezen U.U."/>
            <person name="Trouern-Trend A."/>
            <person name="McMahon S.M."/>
            <person name="Schaberg P.G."/>
            <person name="Yang J."/>
            <person name="Wegrzyn J.L."/>
            <person name="Swenson N.G."/>
        </authorList>
    </citation>
    <scope>NUCLEOTIDE SEQUENCE</scope>
    <source>
        <strain evidence="2">NS2018</strain>
    </source>
</reference>
<reference evidence="2" key="2">
    <citation type="submission" date="2023-06" db="EMBL/GenBank/DDBJ databases">
        <authorList>
            <person name="Swenson N.G."/>
            <person name="Wegrzyn J.L."/>
            <person name="Mcevoy S.L."/>
        </authorList>
    </citation>
    <scope>NUCLEOTIDE SEQUENCE</scope>
    <source>
        <strain evidence="2">NS2018</strain>
        <tissue evidence="2">Leaf</tissue>
    </source>
</reference>
<evidence type="ECO:0000256" key="1">
    <source>
        <dbReference type="SAM" id="MobiDB-lite"/>
    </source>
</evidence>
<sequence length="143" mass="15073">MLPSSPTSDSTASTGDALVVMTSTITWLAQGNPPSLGGSMILFECFISDFIQVSKRFNFFISEADQAPEKQEGQAPPEKQEDGDLGNGKWLGFNTTQKWSCFRSRFSIEPPPCAATSVESALSKAVSAGAVADGEIVDGGDSS</sequence>
<gene>
    <name evidence="2" type="ORF">LWI29_025830</name>
</gene>
<feature type="compositionally biased region" description="Basic and acidic residues" evidence="1">
    <location>
        <begin position="67"/>
        <end position="82"/>
    </location>
</feature>
<evidence type="ECO:0000313" key="3">
    <source>
        <dbReference type="Proteomes" id="UP001168877"/>
    </source>
</evidence>
<dbReference type="Proteomes" id="UP001168877">
    <property type="component" value="Unassembled WGS sequence"/>
</dbReference>
<comment type="caution">
    <text evidence="2">The sequence shown here is derived from an EMBL/GenBank/DDBJ whole genome shotgun (WGS) entry which is preliminary data.</text>
</comment>
<proteinExistence type="predicted"/>
<accession>A0AA39S6E7</accession>
<dbReference type="AlphaFoldDB" id="A0AA39S6E7"/>